<dbReference type="GO" id="GO:0003729">
    <property type="term" value="F:mRNA binding"/>
    <property type="evidence" value="ECO:0007669"/>
    <property type="project" value="TreeGrafter"/>
</dbReference>
<evidence type="ECO:0000256" key="4">
    <source>
        <dbReference type="ARBA" id="ARBA00022679"/>
    </source>
</evidence>
<dbReference type="PANTHER" id="PTHR23092:SF15">
    <property type="entry name" value="INACTIVE NON-CANONICAL POLY(A) RNA POLYMERASE PROTEIN TRF4-2-RELATED"/>
    <property type="match status" value="1"/>
</dbReference>
<dbReference type="PANTHER" id="PTHR23092">
    <property type="entry name" value="POLY(A) RNA POLYMERASE"/>
    <property type="match status" value="1"/>
</dbReference>
<dbReference type="InterPro" id="IPR002058">
    <property type="entry name" value="PAP_assoc"/>
</dbReference>
<evidence type="ECO:0000256" key="2">
    <source>
        <dbReference type="ARBA" id="ARBA00008593"/>
    </source>
</evidence>
<feature type="region of interest" description="Disordered" evidence="7">
    <location>
        <begin position="620"/>
        <end position="643"/>
    </location>
</feature>
<dbReference type="CDD" id="cd05402">
    <property type="entry name" value="NT_PAP_TUTase"/>
    <property type="match status" value="1"/>
</dbReference>
<dbReference type="EMBL" id="REGN01003938">
    <property type="protein sequence ID" value="RNA19943.1"/>
    <property type="molecule type" value="Genomic_DNA"/>
</dbReference>
<evidence type="ECO:0000256" key="6">
    <source>
        <dbReference type="ARBA" id="ARBA00022842"/>
    </source>
</evidence>
<dbReference type="EC" id="2.7.7.19" evidence="3"/>
<evidence type="ECO:0000256" key="5">
    <source>
        <dbReference type="ARBA" id="ARBA00022723"/>
    </source>
</evidence>
<dbReference type="Pfam" id="PF22600">
    <property type="entry name" value="MTPAP-like_central"/>
    <property type="match status" value="1"/>
</dbReference>
<dbReference type="Pfam" id="PF03828">
    <property type="entry name" value="PAP_assoc"/>
    <property type="match status" value="1"/>
</dbReference>
<dbReference type="Gene3D" id="3.30.460.10">
    <property type="entry name" value="Beta Polymerase, domain 2"/>
    <property type="match status" value="1"/>
</dbReference>
<dbReference type="GO" id="GO:0043634">
    <property type="term" value="P:polyadenylation-dependent ncRNA catabolic process"/>
    <property type="evidence" value="ECO:0007669"/>
    <property type="project" value="TreeGrafter"/>
</dbReference>
<dbReference type="AlphaFoldDB" id="A0A3M7R8I9"/>
<protein>
    <recommendedName>
        <fullName evidence="3">polynucleotide adenylyltransferase</fullName>
        <ecNumber evidence="3">2.7.7.19</ecNumber>
    </recommendedName>
</protein>
<dbReference type="STRING" id="10195.A0A3M7R8I9"/>
<evidence type="ECO:0000313" key="11">
    <source>
        <dbReference type="Proteomes" id="UP000276133"/>
    </source>
</evidence>
<reference evidence="10 11" key="1">
    <citation type="journal article" date="2018" name="Sci. Rep.">
        <title>Genomic signatures of local adaptation to the degree of environmental predictability in rotifers.</title>
        <authorList>
            <person name="Franch-Gras L."/>
            <person name="Hahn C."/>
            <person name="Garcia-Roger E.M."/>
            <person name="Carmona M.J."/>
            <person name="Serra M."/>
            <person name="Gomez A."/>
        </authorList>
    </citation>
    <scope>NUCLEOTIDE SEQUENCE [LARGE SCALE GENOMIC DNA]</scope>
    <source>
        <strain evidence="10">HYR1</strain>
    </source>
</reference>
<evidence type="ECO:0000256" key="3">
    <source>
        <dbReference type="ARBA" id="ARBA00012388"/>
    </source>
</evidence>
<evidence type="ECO:0000259" key="9">
    <source>
        <dbReference type="Pfam" id="PF22600"/>
    </source>
</evidence>
<feature type="domain" description="Poly(A) RNA polymerase mitochondrial-like central palm" evidence="9">
    <location>
        <begin position="167"/>
        <end position="296"/>
    </location>
</feature>
<evidence type="ECO:0000256" key="7">
    <source>
        <dbReference type="SAM" id="MobiDB-lite"/>
    </source>
</evidence>
<dbReference type="GO" id="GO:0031499">
    <property type="term" value="C:TRAMP complex"/>
    <property type="evidence" value="ECO:0007669"/>
    <property type="project" value="TreeGrafter"/>
</dbReference>
<dbReference type="GO" id="GO:1990817">
    <property type="term" value="F:poly(A) RNA polymerase activity"/>
    <property type="evidence" value="ECO:0007669"/>
    <property type="project" value="UniProtKB-EC"/>
</dbReference>
<dbReference type="OrthoDB" id="273917at2759"/>
<dbReference type="Gene3D" id="1.10.1410.10">
    <property type="match status" value="1"/>
</dbReference>
<keyword evidence="4" id="KW-0808">Transferase</keyword>
<keyword evidence="11" id="KW-1185">Reference proteome</keyword>
<comment type="cofactor">
    <cofactor evidence="1">
        <name>Mn(2+)</name>
        <dbReference type="ChEBI" id="CHEBI:29035"/>
    </cofactor>
</comment>
<dbReference type="GO" id="GO:0046872">
    <property type="term" value="F:metal ion binding"/>
    <property type="evidence" value="ECO:0007669"/>
    <property type="project" value="UniProtKB-KW"/>
</dbReference>
<comment type="similarity">
    <text evidence="2">Belongs to the DNA polymerase type-B-like family.</text>
</comment>
<accession>A0A3M7R8I9</accession>
<name>A0A3M7R8I9_BRAPC</name>
<organism evidence="10 11">
    <name type="scientific">Brachionus plicatilis</name>
    <name type="common">Marine rotifer</name>
    <name type="synonym">Brachionus muelleri</name>
    <dbReference type="NCBI Taxonomy" id="10195"/>
    <lineage>
        <taxon>Eukaryota</taxon>
        <taxon>Metazoa</taxon>
        <taxon>Spiralia</taxon>
        <taxon>Gnathifera</taxon>
        <taxon>Rotifera</taxon>
        <taxon>Eurotatoria</taxon>
        <taxon>Monogononta</taxon>
        <taxon>Pseudotrocha</taxon>
        <taxon>Ploima</taxon>
        <taxon>Brachionidae</taxon>
        <taxon>Brachionus</taxon>
    </lineage>
</organism>
<gene>
    <name evidence="10" type="ORF">BpHYR1_045345</name>
</gene>
<dbReference type="InterPro" id="IPR054708">
    <property type="entry name" value="MTPAP-like_central"/>
</dbReference>
<dbReference type="SUPFAM" id="SSF81631">
    <property type="entry name" value="PAP/OAS1 substrate-binding domain"/>
    <property type="match status" value="1"/>
</dbReference>
<comment type="caution">
    <text evidence="10">The sequence shown here is derived from an EMBL/GenBank/DDBJ whole genome shotgun (WGS) entry which is preliminary data.</text>
</comment>
<evidence type="ECO:0000313" key="10">
    <source>
        <dbReference type="EMBL" id="RNA19943.1"/>
    </source>
</evidence>
<dbReference type="GO" id="GO:0031123">
    <property type="term" value="P:RNA 3'-end processing"/>
    <property type="evidence" value="ECO:0007669"/>
    <property type="project" value="TreeGrafter"/>
</dbReference>
<dbReference type="InterPro" id="IPR045862">
    <property type="entry name" value="Trf4-like"/>
</dbReference>
<dbReference type="Proteomes" id="UP000276133">
    <property type="component" value="Unassembled WGS sequence"/>
</dbReference>
<keyword evidence="6" id="KW-0460">Magnesium</keyword>
<evidence type="ECO:0000256" key="1">
    <source>
        <dbReference type="ARBA" id="ARBA00001936"/>
    </source>
</evidence>
<dbReference type="FunFam" id="3.30.460.10:FF:000006">
    <property type="entry name" value="non-canonical poly(A) RNA polymerase PAPD5"/>
    <property type="match status" value="1"/>
</dbReference>
<dbReference type="FunFam" id="1.10.1410.10:FF:000003">
    <property type="entry name" value="non-canonical poly(A) RNA polymerase PAPD7"/>
    <property type="match status" value="1"/>
</dbReference>
<sequence length="643" mass="72654">MDPRIGWHPSELMNSALCTWADAWMNSQSQSHAANLGSASAPNLVQSAQPTIGHNATSGDLTRLPPPEMDRDQKEILNNLRTNRKLNKASTYGFNLPSNQHMLEDPMSTPWMARLKAEGGDGPSRASSVLSTSCSSLASSSSSSVHNDETHNTSMDDEAVSEGLLNLHKEIVLFSEYISPTLEELYMRNEIIMRITRVIKEQFPLAEVDVFGSYKTGLFLPTSDIDMVVIGEWKSLPLNQLKEALIKDAISDQENIKCLDKATVPIIKILEANTELKVDISFNTVNGVKSAELIKKFLVEFPCLRPLVMVLKQFLIQRDYNEVWTGGIGSYSLILMTVSFLQLHPRIDARALGANLAVLLIEFFEFYGRCFNYMKTAIRVHNGGSYLPKDELLKQFANTAKFPQSSVLCIEDPLNPLNDIGKGSYGALKVKQAFEYAYYTLSHSVLPQNEFIIKNSPQSILGRIIRITREVRDYRSWVKKAYQNSVSFELAKSFFLLSHAGTIAQEEKKAHKFLSTNTNHANVPGAVLPAPSKSHGQPFAKKENQENRQIARPNMHHHKPHYNNYHHNHNHYHHHNNHYHHNYHHNQSNHHHNFNFYSNNKNNRKSGKLAHENMDLNKKVKFPSQDLIDRSETFSSASSTASA</sequence>
<dbReference type="SUPFAM" id="SSF81301">
    <property type="entry name" value="Nucleotidyltransferase"/>
    <property type="match status" value="1"/>
</dbReference>
<evidence type="ECO:0000259" key="8">
    <source>
        <dbReference type="Pfam" id="PF03828"/>
    </source>
</evidence>
<feature type="domain" description="PAP-associated" evidence="8">
    <location>
        <begin position="355"/>
        <end position="416"/>
    </location>
</feature>
<dbReference type="GO" id="GO:0005730">
    <property type="term" value="C:nucleolus"/>
    <property type="evidence" value="ECO:0007669"/>
    <property type="project" value="TreeGrafter"/>
</dbReference>
<dbReference type="InterPro" id="IPR043519">
    <property type="entry name" value="NT_sf"/>
</dbReference>
<keyword evidence="5" id="KW-0479">Metal-binding</keyword>
<proteinExistence type="inferred from homology"/>